<evidence type="ECO:0000256" key="9">
    <source>
        <dbReference type="PROSITE-ProRule" id="PRU01091"/>
    </source>
</evidence>
<evidence type="ECO:0000256" key="5">
    <source>
        <dbReference type="ARBA" id="ARBA00023125"/>
    </source>
</evidence>
<feature type="DNA-binding region" description="OmpR/PhoB-type" evidence="9">
    <location>
        <begin position="123"/>
        <end position="217"/>
    </location>
</feature>
<dbReference type="SUPFAM" id="SSF52172">
    <property type="entry name" value="CheY-like"/>
    <property type="match status" value="1"/>
</dbReference>
<dbReference type="CDD" id="cd00383">
    <property type="entry name" value="trans_reg_C"/>
    <property type="match status" value="1"/>
</dbReference>
<evidence type="ECO:0000313" key="13">
    <source>
        <dbReference type="Proteomes" id="UP000192391"/>
    </source>
</evidence>
<dbReference type="PANTHER" id="PTHR48111:SF21">
    <property type="entry name" value="DNA-BINDING DUAL MASTER TRANSCRIPTIONAL REGULATOR RPAA"/>
    <property type="match status" value="1"/>
</dbReference>
<keyword evidence="5 9" id="KW-0238">DNA-binding</keyword>
<dbReference type="Gene3D" id="3.40.50.2300">
    <property type="match status" value="1"/>
</dbReference>
<keyword evidence="3" id="KW-0902">Two-component regulatory system</keyword>
<sequence>MTKILVVEDDKNTSEVISDFLEDAGYEVKTALDGNRALAAFESQPFDLVLLDIMLPGIDGLTLLKTIRQTSDVPVLMLTAVEDEHTQVMSFDRLADDYMTKPFSPILLVKRIKALLRRAGAGADCMTLGDVTLDFEGYSAHNAKGPIDLSIKELELIKFLIDHRGRALSREQILDGVWGIDYISSDRKIDTHIKNIRKKLGVDCIVTVRGLGYKFEVPE</sequence>
<gene>
    <name evidence="12" type="ORF">B2M23_01255</name>
</gene>
<dbReference type="InterPro" id="IPR016032">
    <property type="entry name" value="Sig_transdc_resp-reg_C-effctor"/>
</dbReference>
<dbReference type="SMART" id="SM00448">
    <property type="entry name" value="REC"/>
    <property type="match status" value="1"/>
</dbReference>
<name>A0AAC9W1V0_EUBLI</name>
<dbReference type="GO" id="GO:0006355">
    <property type="term" value="P:regulation of DNA-templated transcription"/>
    <property type="evidence" value="ECO:0007669"/>
    <property type="project" value="InterPro"/>
</dbReference>
<dbReference type="CDD" id="cd17574">
    <property type="entry name" value="REC_OmpR"/>
    <property type="match status" value="1"/>
</dbReference>
<dbReference type="SUPFAM" id="SSF46894">
    <property type="entry name" value="C-terminal effector domain of the bipartite response regulators"/>
    <property type="match status" value="1"/>
</dbReference>
<dbReference type="PANTHER" id="PTHR48111">
    <property type="entry name" value="REGULATOR OF RPOS"/>
    <property type="match status" value="1"/>
</dbReference>
<evidence type="ECO:0000259" key="10">
    <source>
        <dbReference type="PROSITE" id="PS50110"/>
    </source>
</evidence>
<evidence type="ECO:0000256" key="2">
    <source>
        <dbReference type="ARBA" id="ARBA00022553"/>
    </source>
</evidence>
<proteinExistence type="predicted"/>
<dbReference type="GO" id="GO:0032993">
    <property type="term" value="C:protein-DNA complex"/>
    <property type="evidence" value="ECO:0007669"/>
    <property type="project" value="TreeGrafter"/>
</dbReference>
<dbReference type="AlphaFoldDB" id="A0AAC9W1V0"/>
<dbReference type="SMART" id="SM00862">
    <property type="entry name" value="Trans_reg_C"/>
    <property type="match status" value="1"/>
</dbReference>
<dbReference type="GO" id="GO:0000156">
    <property type="term" value="F:phosphorelay response regulator activity"/>
    <property type="evidence" value="ECO:0007669"/>
    <property type="project" value="TreeGrafter"/>
</dbReference>
<dbReference type="PROSITE" id="PS50110">
    <property type="entry name" value="RESPONSE_REGULATORY"/>
    <property type="match status" value="1"/>
</dbReference>
<evidence type="ECO:0000256" key="6">
    <source>
        <dbReference type="ARBA" id="ARBA00023163"/>
    </source>
</evidence>
<evidence type="ECO:0000256" key="3">
    <source>
        <dbReference type="ARBA" id="ARBA00023012"/>
    </source>
</evidence>
<evidence type="ECO:0000313" key="12">
    <source>
        <dbReference type="EMBL" id="ARD64258.1"/>
    </source>
</evidence>
<accession>A0AAC9W1V0</accession>
<dbReference type="GO" id="GO:0005829">
    <property type="term" value="C:cytosol"/>
    <property type="evidence" value="ECO:0007669"/>
    <property type="project" value="TreeGrafter"/>
</dbReference>
<feature type="domain" description="OmpR/PhoB-type" evidence="11">
    <location>
        <begin position="123"/>
        <end position="217"/>
    </location>
</feature>
<feature type="domain" description="Response regulatory" evidence="10">
    <location>
        <begin position="3"/>
        <end position="116"/>
    </location>
</feature>
<evidence type="ECO:0000256" key="8">
    <source>
        <dbReference type="PROSITE-ProRule" id="PRU00169"/>
    </source>
</evidence>
<keyword evidence="4" id="KW-0805">Transcription regulation</keyword>
<protein>
    <recommendedName>
        <fullName evidence="1">Stage 0 sporulation protein A homolog</fullName>
    </recommendedName>
</protein>
<dbReference type="GO" id="GO:0000976">
    <property type="term" value="F:transcription cis-regulatory region binding"/>
    <property type="evidence" value="ECO:0007669"/>
    <property type="project" value="TreeGrafter"/>
</dbReference>
<evidence type="ECO:0000256" key="1">
    <source>
        <dbReference type="ARBA" id="ARBA00018672"/>
    </source>
</evidence>
<dbReference type="EMBL" id="CP019962">
    <property type="protein sequence ID" value="ARD64258.1"/>
    <property type="molecule type" value="Genomic_DNA"/>
</dbReference>
<dbReference type="Pfam" id="PF00072">
    <property type="entry name" value="Response_reg"/>
    <property type="match status" value="1"/>
</dbReference>
<keyword evidence="6" id="KW-0804">Transcription</keyword>
<dbReference type="KEGG" id="elim:B2M23_01255"/>
<dbReference type="InterPro" id="IPR011006">
    <property type="entry name" value="CheY-like_superfamily"/>
</dbReference>
<dbReference type="Pfam" id="PF00486">
    <property type="entry name" value="Trans_reg_C"/>
    <property type="match status" value="1"/>
</dbReference>
<dbReference type="InterPro" id="IPR036388">
    <property type="entry name" value="WH-like_DNA-bd_sf"/>
</dbReference>
<dbReference type="Gene3D" id="6.10.250.690">
    <property type="match status" value="1"/>
</dbReference>
<organism evidence="12 13">
    <name type="scientific">Eubacterium limosum</name>
    <dbReference type="NCBI Taxonomy" id="1736"/>
    <lineage>
        <taxon>Bacteria</taxon>
        <taxon>Bacillati</taxon>
        <taxon>Bacillota</taxon>
        <taxon>Clostridia</taxon>
        <taxon>Eubacteriales</taxon>
        <taxon>Eubacteriaceae</taxon>
        <taxon>Eubacterium</taxon>
    </lineage>
</organism>
<dbReference type="Gene3D" id="1.10.10.10">
    <property type="entry name" value="Winged helix-like DNA-binding domain superfamily/Winged helix DNA-binding domain"/>
    <property type="match status" value="1"/>
</dbReference>
<feature type="modified residue" description="4-aspartylphosphate" evidence="8">
    <location>
        <position position="52"/>
    </location>
</feature>
<dbReference type="PROSITE" id="PS51755">
    <property type="entry name" value="OMPR_PHOB"/>
    <property type="match status" value="1"/>
</dbReference>
<evidence type="ECO:0000256" key="7">
    <source>
        <dbReference type="ARBA" id="ARBA00024867"/>
    </source>
</evidence>
<dbReference type="Proteomes" id="UP000192391">
    <property type="component" value="Chromosome"/>
</dbReference>
<comment type="function">
    <text evidence="7">May play the central regulatory role in sporulation. It may be an element of the effector pathway responsible for the activation of sporulation genes in response to nutritional stress. Spo0A may act in concert with spo0H (a sigma factor) to control the expression of some genes that are critical to the sporulation process.</text>
</comment>
<dbReference type="InterPro" id="IPR039420">
    <property type="entry name" value="WalR-like"/>
</dbReference>
<dbReference type="InterPro" id="IPR001867">
    <property type="entry name" value="OmpR/PhoB-type_DNA-bd"/>
</dbReference>
<dbReference type="FunFam" id="3.40.50.2300:FF:000001">
    <property type="entry name" value="DNA-binding response regulator PhoB"/>
    <property type="match status" value="1"/>
</dbReference>
<dbReference type="RefSeq" id="WP_038350963.1">
    <property type="nucleotide sequence ID" value="NZ_CP019962.1"/>
</dbReference>
<evidence type="ECO:0000256" key="4">
    <source>
        <dbReference type="ARBA" id="ARBA00023015"/>
    </source>
</evidence>
<reference evidence="13" key="1">
    <citation type="journal article" date="2017" name="Sci. Rep.">
        <title>Determination of the Genome and Primary Transcriptome of Syngas Fermenting Eubacterium limosum ATCC 8486.</title>
        <authorList>
            <person name="Song Y."/>
            <person name="Shin J."/>
            <person name="Jeong Y."/>
            <person name="Jin S."/>
            <person name="Lee J.K."/>
            <person name="Kim D.R."/>
            <person name="Kim S.C."/>
            <person name="Cho S."/>
            <person name="Cho B.K."/>
        </authorList>
    </citation>
    <scope>NUCLEOTIDE SEQUENCE [LARGE SCALE GENOMIC DNA]</scope>
    <source>
        <strain evidence="13">ATCC 8486</strain>
    </source>
</reference>
<evidence type="ECO:0000259" key="11">
    <source>
        <dbReference type="PROSITE" id="PS51755"/>
    </source>
</evidence>
<dbReference type="InterPro" id="IPR001789">
    <property type="entry name" value="Sig_transdc_resp-reg_receiver"/>
</dbReference>
<keyword evidence="2 8" id="KW-0597">Phosphoprotein</keyword>